<feature type="transmembrane region" description="Helical" evidence="1">
    <location>
        <begin position="307"/>
        <end position="326"/>
    </location>
</feature>
<feature type="transmembrane region" description="Helical" evidence="1">
    <location>
        <begin position="12"/>
        <end position="31"/>
    </location>
</feature>
<feature type="transmembrane region" description="Helical" evidence="1">
    <location>
        <begin position="126"/>
        <end position="145"/>
    </location>
</feature>
<proteinExistence type="predicted"/>
<name>A0A4Q7YYR7_9BACT</name>
<dbReference type="AlphaFoldDB" id="A0A4Q7YYR7"/>
<keyword evidence="1" id="KW-0472">Membrane</keyword>
<comment type="caution">
    <text evidence="2">The sequence shown here is derived from an EMBL/GenBank/DDBJ whole genome shotgun (WGS) entry which is preliminary data.</text>
</comment>
<keyword evidence="1" id="KW-0812">Transmembrane</keyword>
<sequence length="430" mass="47583">MQNFAFSLRLKMPVLSAVAVVALLLCAGVLVRGNLHAAWNMIHIPANTPSFSDTRGFTHAIDCVKSGQDPYRVSSFDPWHRLYNYPPVWLLPRHVGLTSRFSNLVGALFAIAAISAYLFLFNTRTLLSGLIVFLAITSRCVLFSVERGNTDQVVFFLLVFGLFFINRQRPTLRSRLTGGLLILLTILKVYPIAALTIFLQRRRGWRPAIITAAAAAVALFLSSGRRLAYVIANTPRDSEMSFGAFPFFYAISRHVSHSLTPLVVDHHAAAPLAAMLVGCVCMIAGVFSGRNLNRILPPLDAGQTRGAIAIACLSIFCFAFIAGSSYDYRLIYLTGVLAWLVEDMDQGHVRRSLPASLLLLILLWKPFWLSITGELFDGLVFIMSSVWLGNALLSREGARDEDFLASYAIGGTKDRSIRTANSLHRRSLWD</sequence>
<dbReference type="EMBL" id="SHKW01000001">
    <property type="protein sequence ID" value="RZU42343.1"/>
    <property type="molecule type" value="Genomic_DNA"/>
</dbReference>
<accession>A0A4Q7YYR7</accession>
<feature type="transmembrane region" description="Helical" evidence="1">
    <location>
        <begin position="101"/>
        <end position="120"/>
    </location>
</feature>
<dbReference type="Proteomes" id="UP000292958">
    <property type="component" value="Unassembled WGS sequence"/>
</dbReference>
<keyword evidence="1" id="KW-1133">Transmembrane helix</keyword>
<feature type="transmembrane region" description="Helical" evidence="1">
    <location>
        <begin position="180"/>
        <end position="199"/>
    </location>
</feature>
<dbReference type="RefSeq" id="WP_130420107.1">
    <property type="nucleotide sequence ID" value="NZ_SHKW01000001.1"/>
</dbReference>
<reference evidence="2 3" key="1">
    <citation type="submission" date="2019-02" db="EMBL/GenBank/DDBJ databases">
        <title>Genomic Encyclopedia of Archaeal and Bacterial Type Strains, Phase II (KMG-II): from individual species to whole genera.</title>
        <authorList>
            <person name="Goeker M."/>
        </authorList>
    </citation>
    <scope>NUCLEOTIDE SEQUENCE [LARGE SCALE GENOMIC DNA]</scope>
    <source>
        <strain evidence="2 3">DSM 18101</strain>
    </source>
</reference>
<feature type="transmembrane region" description="Helical" evidence="1">
    <location>
        <begin position="367"/>
        <end position="389"/>
    </location>
</feature>
<gene>
    <name evidence="2" type="ORF">BDD14_3908</name>
</gene>
<dbReference type="OrthoDB" id="112118at2"/>
<feature type="transmembrane region" description="Helical" evidence="1">
    <location>
        <begin position="268"/>
        <end position="287"/>
    </location>
</feature>
<organism evidence="2 3">
    <name type="scientific">Edaphobacter modestus</name>
    <dbReference type="NCBI Taxonomy" id="388466"/>
    <lineage>
        <taxon>Bacteria</taxon>
        <taxon>Pseudomonadati</taxon>
        <taxon>Acidobacteriota</taxon>
        <taxon>Terriglobia</taxon>
        <taxon>Terriglobales</taxon>
        <taxon>Acidobacteriaceae</taxon>
        <taxon>Edaphobacter</taxon>
    </lineage>
</organism>
<evidence type="ECO:0000256" key="1">
    <source>
        <dbReference type="SAM" id="Phobius"/>
    </source>
</evidence>
<keyword evidence="3" id="KW-1185">Reference proteome</keyword>
<evidence type="ECO:0000313" key="2">
    <source>
        <dbReference type="EMBL" id="RZU42343.1"/>
    </source>
</evidence>
<evidence type="ECO:0000313" key="3">
    <source>
        <dbReference type="Proteomes" id="UP000292958"/>
    </source>
</evidence>
<feature type="transmembrane region" description="Helical" evidence="1">
    <location>
        <begin position="152"/>
        <end position="168"/>
    </location>
</feature>
<feature type="transmembrane region" description="Helical" evidence="1">
    <location>
        <begin position="208"/>
        <end position="232"/>
    </location>
</feature>
<protein>
    <submittedName>
        <fullName evidence="2">Uncharacterized protein DUF2029</fullName>
    </submittedName>
</protein>